<reference evidence="1 2" key="1">
    <citation type="journal article" date="2014" name="Int. J. Syst. Evol. Microbiol.">
        <title>Complete genome sequence of Corynebacterium casei LMG S-19264T (=DSM 44701T), isolated from a smear-ripened cheese.</title>
        <authorList>
            <consortium name="US DOE Joint Genome Institute (JGI-PGF)"/>
            <person name="Walter F."/>
            <person name="Albersmeier A."/>
            <person name="Kalinowski J."/>
            <person name="Ruckert C."/>
        </authorList>
    </citation>
    <scope>NUCLEOTIDE SEQUENCE [LARGE SCALE GENOMIC DNA]</scope>
    <source>
        <strain evidence="1 2">CGMCC 1.9161</strain>
    </source>
</reference>
<organism evidence="1 2">
    <name type="scientific">Salinarimonas ramus</name>
    <dbReference type="NCBI Taxonomy" id="690164"/>
    <lineage>
        <taxon>Bacteria</taxon>
        <taxon>Pseudomonadati</taxon>
        <taxon>Pseudomonadota</taxon>
        <taxon>Alphaproteobacteria</taxon>
        <taxon>Hyphomicrobiales</taxon>
        <taxon>Salinarimonadaceae</taxon>
        <taxon>Salinarimonas</taxon>
    </lineage>
</organism>
<evidence type="ECO:0000313" key="2">
    <source>
        <dbReference type="Proteomes" id="UP000600449"/>
    </source>
</evidence>
<dbReference type="Proteomes" id="UP000600449">
    <property type="component" value="Unassembled WGS sequence"/>
</dbReference>
<accession>A0A917QGD3</accession>
<protein>
    <submittedName>
        <fullName evidence="1">Uncharacterized protein</fullName>
    </submittedName>
</protein>
<name>A0A917QGD3_9HYPH</name>
<keyword evidence="2" id="KW-1185">Reference proteome</keyword>
<sequence>MNIQIPGAASARSLTLQRITAAVESACVATFPEDPLLTTALSRLTSVCGSVVKRHGPLLEGAIADALESSGRYVVLRRMRLPVTAEGRALVTAGRHCEEVRTLDRIESWADADLVVVDERTGHLLALQIKRGGGKTDAKKRRLIERDLLAARTTCRAYFAQQSPELDVRSCEVRIVDVYGGSGFDPAMTILGTELDMAFELPIAAWITATTSTLRAALEAVLPELVEPVLATLGAPAADGVRPSRSRADLLGIPQSSEL</sequence>
<dbReference type="AlphaFoldDB" id="A0A917QGD3"/>
<comment type="caution">
    <text evidence="1">The sequence shown here is derived from an EMBL/GenBank/DDBJ whole genome shotgun (WGS) entry which is preliminary data.</text>
</comment>
<gene>
    <name evidence="1" type="ORF">GCM10011322_38420</name>
</gene>
<dbReference type="RefSeq" id="WP_188914866.1">
    <property type="nucleotide sequence ID" value="NZ_BMMF01000012.1"/>
</dbReference>
<proteinExistence type="predicted"/>
<dbReference type="EMBL" id="BMMF01000012">
    <property type="protein sequence ID" value="GGK47689.1"/>
    <property type="molecule type" value="Genomic_DNA"/>
</dbReference>
<evidence type="ECO:0000313" key="1">
    <source>
        <dbReference type="EMBL" id="GGK47689.1"/>
    </source>
</evidence>